<dbReference type="EMBL" id="CM055102">
    <property type="protein sequence ID" value="KAJ7539259.1"/>
    <property type="molecule type" value="Genomic_DNA"/>
</dbReference>
<proteinExistence type="predicted"/>
<reference evidence="2" key="1">
    <citation type="journal article" date="2024" name="Proc. Natl. Acad. Sci. U.S.A.">
        <title>Extraordinary preservation of gene collinearity over three hundred million years revealed in homosporous lycophytes.</title>
        <authorList>
            <person name="Li C."/>
            <person name="Wickell D."/>
            <person name="Kuo L.Y."/>
            <person name="Chen X."/>
            <person name="Nie B."/>
            <person name="Liao X."/>
            <person name="Peng D."/>
            <person name="Ji J."/>
            <person name="Jenkins J."/>
            <person name="Williams M."/>
            <person name="Shu S."/>
            <person name="Plott C."/>
            <person name="Barry K."/>
            <person name="Rajasekar S."/>
            <person name="Grimwood J."/>
            <person name="Han X."/>
            <person name="Sun S."/>
            <person name="Hou Z."/>
            <person name="He W."/>
            <person name="Dai G."/>
            <person name="Sun C."/>
            <person name="Schmutz J."/>
            <person name="Leebens-Mack J.H."/>
            <person name="Li F.W."/>
            <person name="Wang L."/>
        </authorList>
    </citation>
    <scope>NUCLEOTIDE SEQUENCE [LARGE SCALE GENOMIC DNA]</scope>
    <source>
        <strain evidence="2">cv. PW_Plant_1</strain>
    </source>
</reference>
<comment type="caution">
    <text evidence="1">The sequence shown here is derived from an EMBL/GenBank/DDBJ whole genome shotgun (WGS) entry which is preliminary data.</text>
</comment>
<name>A0ACC2CBK6_DIPCM</name>
<protein>
    <submittedName>
        <fullName evidence="1">Uncharacterized protein</fullName>
    </submittedName>
</protein>
<accession>A0ACC2CBK6</accession>
<sequence>MTHEQSRKYCKGSLRTIFRENVEKAVDKDLEEIWSEVYGLHDIETSDSDESVSLDEGETWERTSVTVSKKRHFEERKSLGGHTTLLKSSKVVLTSGPSSKPKSRMTGFGTPGFPVLSRILNPLVEGPPYFYFENVASMPKKEWENITRHFDGVEPEFVDSKYFCACRRPRGYVHNLPVEGRKLILPEPPMTVQELLPRTTEYWPSWDPRTKLHCINTRSACNSICSGLRNLLLASDGADPPLDVQKHILKKCSSWNLIWTGPGQLAPLEPHEIELLLGFDEDHTRGASNKTDRIQSLGNSFQINTVAYHLSVLKPLYPTGMRVLSLFSGIGGAEVALHKLGIHLHYVVSVEINQNNKIMVESWWKKSGQRGKLKQLDNITDLTSDVLQDLMEEIGEFDLVIGGSPCNNLSGNNRVSRVGLAGPDSSLFFEFTRVLEDVRKVMHRRKR</sequence>
<dbReference type="Proteomes" id="UP001162992">
    <property type="component" value="Chromosome 11"/>
</dbReference>
<evidence type="ECO:0000313" key="1">
    <source>
        <dbReference type="EMBL" id="KAJ7539259.1"/>
    </source>
</evidence>
<keyword evidence="2" id="KW-1185">Reference proteome</keyword>
<organism evidence="1 2">
    <name type="scientific">Diphasiastrum complanatum</name>
    <name type="common">Issler's clubmoss</name>
    <name type="synonym">Lycopodium complanatum</name>
    <dbReference type="NCBI Taxonomy" id="34168"/>
    <lineage>
        <taxon>Eukaryota</taxon>
        <taxon>Viridiplantae</taxon>
        <taxon>Streptophyta</taxon>
        <taxon>Embryophyta</taxon>
        <taxon>Tracheophyta</taxon>
        <taxon>Lycopodiopsida</taxon>
        <taxon>Lycopodiales</taxon>
        <taxon>Lycopodiaceae</taxon>
        <taxon>Lycopodioideae</taxon>
        <taxon>Diphasiastrum</taxon>
    </lineage>
</organism>
<gene>
    <name evidence="1" type="ORF">O6H91_11G083500</name>
</gene>
<evidence type="ECO:0000313" key="2">
    <source>
        <dbReference type="Proteomes" id="UP001162992"/>
    </source>
</evidence>